<proteinExistence type="predicted"/>
<gene>
    <name evidence="1" type="ORF">ABS766_13565</name>
</gene>
<dbReference type="EMBL" id="JBELPZ010000016">
    <property type="protein sequence ID" value="MFL9845451.1"/>
    <property type="molecule type" value="Genomic_DNA"/>
</dbReference>
<keyword evidence="2" id="KW-1185">Reference proteome</keyword>
<protein>
    <submittedName>
        <fullName evidence="1">Uncharacterized protein</fullName>
    </submittedName>
</protein>
<accession>A0ABW8YYR1</accession>
<reference evidence="1 2" key="1">
    <citation type="submission" date="2024-06" db="EMBL/GenBank/DDBJ databases">
        <authorList>
            <person name="Kaempfer P."/>
            <person name="Viver T."/>
        </authorList>
    </citation>
    <scope>NUCLEOTIDE SEQUENCE [LARGE SCALE GENOMIC DNA]</scope>
    <source>
        <strain evidence="1 2">ST-119</strain>
    </source>
</reference>
<sequence>MHIEGGLIEGFKYGGLSPLDFGGLAAWYKSTDGVDLAFGNLVTQWNDLSGNNRHLDTIFNLVDLTTLAYSPRLYNTDNGLGIRFYDSRIVMGCSTDLEFKKMLYDGRPMTMIIVVKINSYLGAANINFISTGSQHFDYGSYRLSLPTPTFMSSGVRKGTYSSATTILSNSIGAANVPPLGNNVISVIDTGYTPANNHRFLYINDPSAAKTSGKFSESPPVLSDNYLIEIKAGEGNYLYEIIMYDNTGKSQAQILDEHTRLYNEYIAIRYPNLYN</sequence>
<comment type="caution">
    <text evidence="1">The sequence shown here is derived from an EMBL/GenBank/DDBJ whole genome shotgun (WGS) entry which is preliminary data.</text>
</comment>
<organism evidence="1 2">
    <name type="scientific">Flavobacterium rhizosphaerae</name>
    <dbReference type="NCBI Taxonomy" id="3163298"/>
    <lineage>
        <taxon>Bacteria</taxon>
        <taxon>Pseudomonadati</taxon>
        <taxon>Bacteroidota</taxon>
        <taxon>Flavobacteriia</taxon>
        <taxon>Flavobacteriales</taxon>
        <taxon>Flavobacteriaceae</taxon>
        <taxon>Flavobacterium</taxon>
    </lineage>
</organism>
<dbReference type="RefSeq" id="WP_408085730.1">
    <property type="nucleotide sequence ID" value="NZ_JBELPZ010000016.1"/>
</dbReference>
<evidence type="ECO:0000313" key="2">
    <source>
        <dbReference type="Proteomes" id="UP001629156"/>
    </source>
</evidence>
<evidence type="ECO:0000313" key="1">
    <source>
        <dbReference type="EMBL" id="MFL9845451.1"/>
    </source>
</evidence>
<name>A0ABW8YYR1_9FLAO</name>
<dbReference type="Proteomes" id="UP001629156">
    <property type="component" value="Unassembled WGS sequence"/>
</dbReference>